<evidence type="ECO:0000256" key="1">
    <source>
        <dbReference type="ARBA" id="ARBA00004141"/>
    </source>
</evidence>
<evidence type="ECO:0000256" key="4">
    <source>
        <dbReference type="ARBA" id="ARBA00022692"/>
    </source>
</evidence>
<keyword evidence="5 7" id="KW-1133">Transmembrane helix</keyword>
<organism evidence="10 11">
    <name type="scientific">Desulfotomaculum copahuensis</name>
    <dbReference type="NCBI Taxonomy" id="1838280"/>
    <lineage>
        <taxon>Bacteria</taxon>
        <taxon>Bacillati</taxon>
        <taxon>Bacillota</taxon>
        <taxon>Clostridia</taxon>
        <taxon>Eubacteriales</taxon>
        <taxon>Desulfotomaculaceae</taxon>
        <taxon>Desulfotomaculum</taxon>
    </lineage>
</organism>
<comment type="similarity">
    <text evidence="2">Belongs to the cation diffusion facilitator (CDF) transporter (TC 2.A.4) family.</text>
</comment>
<feature type="transmembrane region" description="Helical" evidence="7">
    <location>
        <begin position="109"/>
        <end position="131"/>
    </location>
</feature>
<feature type="domain" description="Cation efflux protein cytoplasmic" evidence="9">
    <location>
        <begin position="206"/>
        <end position="284"/>
    </location>
</feature>
<keyword evidence="11" id="KW-1185">Reference proteome</keyword>
<dbReference type="InterPro" id="IPR002524">
    <property type="entry name" value="Cation_efflux"/>
</dbReference>
<evidence type="ECO:0000256" key="5">
    <source>
        <dbReference type="ARBA" id="ARBA00022989"/>
    </source>
</evidence>
<dbReference type="AlphaFoldDB" id="A0A1B7LHH3"/>
<feature type="transmembrane region" description="Helical" evidence="7">
    <location>
        <begin position="76"/>
        <end position="97"/>
    </location>
</feature>
<evidence type="ECO:0000256" key="3">
    <source>
        <dbReference type="ARBA" id="ARBA00022448"/>
    </source>
</evidence>
<dbReference type="STRING" id="1838280.A6M21_04405"/>
<name>A0A1B7LHH3_9FIRM</name>
<dbReference type="RefSeq" id="WP_066666486.1">
    <property type="nucleotide sequence ID" value="NZ_LYVF01000047.1"/>
</dbReference>
<dbReference type="OrthoDB" id="9806522at2"/>
<evidence type="ECO:0000313" key="10">
    <source>
        <dbReference type="EMBL" id="OAT85746.1"/>
    </source>
</evidence>
<protein>
    <submittedName>
        <fullName evidence="10">Cation transporter</fullName>
    </submittedName>
</protein>
<dbReference type="InterPro" id="IPR058533">
    <property type="entry name" value="Cation_efflux_TM"/>
</dbReference>
<dbReference type="NCBIfam" id="TIGR01297">
    <property type="entry name" value="CDF"/>
    <property type="match status" value="1"/>
</dbReference>
<feature type="domain" description="Cation efflux protein transmembrane" evidence="8">
    <location>
        <begin position="10"/>
        <end position="201"/>
    </location>
</feature>
<dbReference type="Proteomes" id="UP000078532">
    <property type="component" value="Unassembled WGS sequence"/>
</dbReference>
<dbReference type="GO" id="GO:0015086">
    <property type="term" value="F:cadmium ion transmembrane transporter activity"/>
    <property type="evidence" value="ECO:0007669"/>
    <property type="project" value="TreeGrafter"/>
</dbReference>
<evidence type="ECO:0000259" key="9">
    <source>
        <dbReference type="Pfam" id="PF16916"/>
    </source>
</evidence>
<gene>
    <name evidence="10" type="ORF">A6M21_04405</name>
</gene>
<dbReference type="InterPro" id="IPR036837">
    <property type="entry name" value="Cation_efflux_CTD_sf"/>
</dbReference>
<dbReference type="Pfam" id="PF16916">
    <property type="entry name" value="ZT_dimer"/>
    <property type="match status" value="1"/>
</dbReference>
<dbReference type="SUPFAM" id="SSF160240">
    <property type="entry name" value="Cation efflux protein cytoplasmic domain-like"/>
    <property type="match status" value="1"/>
</dbReference>
<dbReference type="Gene3D" id="1.20.1510.10">
    <property type="entry name" value="Cation efflux protein transmembrane domain"/>
    <property type="match status" value="1"/>
</dbReference>
<evidence type="ECO:0000256" key="2">
    <source>
        <dbReference type="ARBA" id="ARBA00008114"/>
    </source>
</evidence>
<dbReference type="PANTHER" id="PTHR43840:SF15">
    <property type="entry name" value="MITOCHONDRIAL METAL TRANSPORTER 1-RELATED"/>
    <property type="match status" value="1"/>
</dbReference>
<dbReference type="GO" id="GO:0015093">
    <property type="term" value="F:ferrous iron transmembrane transporter activity"/>
    <property type="evidence" value="ECO:0007669"/>
    <property type="project" value="TreeGrafter"/>
</dbReference>
<feature type="transmembrane region" description="Helical" evidence="7">
    <location>
        <begin position="38"/>
        <end position="55"/>
    </location>
</feature>
<dbReference type="InterPro" id="IPR050291">
    <property type="entry name" value="CDF_Transporter"/>
</dbReference>
<evidence type="ECO:0000256" key="7">
    <source>
        <dbReference type="SAM" id="Phobius"/>
    </source>
</evidence>
<reference evidence="10 11" key="1">
    <citation type="submission" date="2016-04" db="EMBL/GenBank/DDBJ databases">
        <authorList>
            <person name="Evans L.H."/>
            <person name="Alamgir A."/>
            <person name="Owens N."/>
            <person name="Weber N.D."/>
            <person name="Virtaneva K."/>
            <person name="Barbian K."/>
            <person name="Babar A."/>
            <person name="Rosenke K."/>
        </authorList>
    </citation>
    <scope>NUCLEOTIDE SEQUENCE [LARGE SCALE GENOMIC DNA]</scope>
    <source>
        <strain evidence="10 11">LMa1</strain>
    </source>
</reference>
<dbReference type="EMBL" id="LYVF01000047">
    <property type="protein sequence ID" value="OAT85746.1"/>
    <property type="molecule type" value="Genomic_DNA"/>
</dbReference>
<evidence type="ECO:0000313" key="11">
    <source>
        <dbReference type="Proteomes" id="UP000078532"/>
    </source>
</evidence>
<dbReference type="GO" id="GO:0005886">
    <property type="term" value="C:plasma membrane"/>
    <property type="evidence" value="ECO:0007669"/>
    <property type="project" value="TreeGrafter"/>
</dbReference>
<dbReference type="GO" id="GO:0015341">
    <property type="term" value="F:zinc efflux antiporter activity"/>
    <property type="evidence" value="ECO:0007669"/>
    <property type="project" value="TreeGrafter"/>
</dbReference>
<dbReference type="Gene3D" id="3.30.70.1350">
    <property type="entry name" value="Cation efflux protein, cytoplasmic domain"/>
    <property type="match status" value="1"/>
</dbReference>
<comment type="subcellular location">
    <subcellularLocation>
        <location evidence="1">Membrane</location>
        <topology evidence="1">Multi-pass membrane protein</topology>
    </subcellularLocation>
</comment>
<dbReference type="PANTHER" id="PTHR43840">
    <property type="entry name" value="MITOCHONDRIAL METAL TRANSPORTER 1-RELATED"/>
    <property type="match status" value="1"/>
</dbReference>
<accession>A0A1B7LHH3</accession>
<comment type="caution">
    <text evidence="10">The sequence shown here is derived from an EMBL/GenBank/DDBJ whole genome shotgun (WGS) entry which is preliminary data.</text>
</comment>
<dbReference type="InterPro" id="IPR027469">
    <property type="entry name" value="Cation_efflux_TMD_sf"/>
</dbReference>
<sequence>MDEKVKVARLSIASNTLLTAGKLTAGVAMNSVGVISEAIHSGLDLVAALIAYFSVLQSSRPADDRHLYGHGKFENVAAIVEALLIIGAGIMIIVEALPRLTDPHQVHALGWGALVMGVSAALNLVVSTVLMRTGRRTGSPALEADAWHLRTDVYTSAGVLTGIVIIHFTGLYILDPLIAIAVSLLIFKAAIDLLRGSLGSIVDVRLSDDEEAAIQRILSSYSSNFVQFHDLRTRRAGPDRYVDLHLVVPRCQSIAAVHELCDRIEADLQENMSGTSVLIHTEPCRPVGGDCLVCTVNIAVYRREEPSCHECDGHAHAAGQKSETDG</sequence>
<dbReference type="InterPro" id="IPR027470">
    <property type="entry name" value="Cation_efflux_CTD"/>
</dbReference>
<dbReference type="SUPFAM" id="SSF161111">
    <property type="entry name" value="Cation efflux protein transmembrane domain-like"/>
    <property type="match status" value="1"/>
</dbReference>
<dbReference type="Pfam" id="PF01545">
    <property type="entry name" value="Cation_efflux"/>
    <property type="match status" value="1"/>
</dbReference>
<evidence type="ECO:0000256" key="6">
    <source>
        <dbReference type="ARBA" id="ARBA00023136"/>
    </source>
</evidence>
<keyword evidence="3" id="KW-0813">Transport</keyword>
<dbReference type="GO" id="GO:0006882">
    <property type="term" value="P:intracellular zinc ion homeostasis"/>
    <property type="evidence" value="ECO:0007669"/>
    <property type="project" value="TreeGrafter"/>
</dbReference>
<keyword evidence="6 7" id="KW-0472">Membrane</keyword>
<dbReference type="FunFam" id="1.20.1510.10:FF:000006">
    <property type="entry name" value="Divalent cation efflux transporter"/>
    <property type="match status" value="1"/>
</dbReference>
<proteinExistence type="inferred from homology"/>
<keyword evidence="4 7" id="KW-0812">Transmembrane</keyword>
<evidence type="ECO:0000259" key="8">
    <source>
        <dbReference type="Pfam" id="PF01545"/>
    </source>
</evidence>